<evidence type="ECO:0000313" key="3">
    <source>
        <dbReference type="Proteomes" id="UP000242699"/>
    </source>
</evidence>
<evidence type="ECO:0000259" key="1">
    <source>
        <dbReference type="PROSITE" id="PS51186"/>
    </source>
</evidence>
<name>A0A2T2XA29_9FIRM</name>
<comment type="caution">
    <text evidence="2">The sequence shown here is derived from an EMBL/GenBank/DDBJ whole genome shotgun (WGS) entry which is preliminary data.</text>
</comment>
<keyword evidence="2" id="KW-0808">Transferase</keyword>
<dbReference type="PROSITE" id="PS51186">
    <property type="entry name" value="GNAT"/>
    <property type="match status" value="1"/>
</dbReference>
<dbReference type="GO" id="GO:0016747">
    <property type="term" value="F:acyltransferase activity, transferring groups other than amino-acyl groups"/>
    <property type="evidence" value="ECO:0007669"/>
    <property type="project" value="InterPro"/>
</dbReference>
<dbReference type="Proteomes" id="UP000242699">
    <property type="component" value="Unassembled WGS sequence"/>
</dbReference>
<dbReference type="CDD" id="cd04301">
    <property type="entry name" value="NAT_SF"/>
    <property type="match status" value="1"/>
</dbReference>
<accession>A0A2T2XA29</accession>
<dbReference type="AlphaFoldDB" id="A0A2T2XA29"/>
<dbReference type="PANTHER" id="PTHR43415">
    <property type="entry name" value="SPERMIDINE N(1)-ACETYLTRANSFERASE"/>
    <property type="match status" value="1"/>
</dbReference>
<dbReference type="InterPro" id="IPR000182">
    <property type="entry name" value="GNAT_dom"/>
</dbReference>
<evidence type="ECO:0000313" key="2">
    <source>
        <dbReference type="EMBL" id="PSR31345.1"/>
    </source>
</evidence>
<reference evidence="2 3" key="1">
    <citation type="journal article" date="2014" name="BMC Genomics">
        <title>Comparison of environmental and isolate Sulfobacillus genomes reveals diverse carbon, sulfur, nitrogen, and hydrogen metabolisms.</title>
        <authorList>
            <person name="Justice N.B."/>
            <person name="Norman A."/>
            <person name="Brown C.T."/>
            <person name="Singh A."/>
            <person name="Thomas B.C."/>
            <person name="Banfield J.F."/>
        </authorList>
    </citation>
    <scope>NUCLEOTIDE SEQUENCE [LARGE SCALE GENOMIC DNA]</scope>
    <source>
        <strain evidence="2">AMDSBA1</strain>
    </source>
</reference>
<gene>
    <name evidence="2" type="ORF">C7B43_02975</name>
</gene>
<protein>
    <submittedName>
        <fullName evidence="2">GNAT family N-acetyltransferase</fullName>
    </submittedName>
</protein>
<dbReference type="SUPFAM" id="SSF55729">
    <property type="entry name" value="Acyl-CoA N-acyltransferases (Nat)"/>
    <property type="match status" value="1"/>
</dbReference>
<dbReference type="PANTHER" id="PTHR43415:SF3">
    <property type="entry name" value="GNAT-FAMILY ACETYLTRANSFERASE"/>
    <property type="match status" value="1"/>
</dbReference>
<dbReference type="Gene3D" id="3.40.630.30">
    <property type="match status" value="1"/>
</dbReference>
<organism evidence="2 3">
    <name type="scientific">Sulfobacillus benefaciens</name>
    <dbReference type="NCBI Taxonomy" id="453960"/>
    <lineage>
        <taxon>Bacteria</taxon>
        <taxon>Bacillati</taxon>
        <taxon>Bacillota</taxon>
        <taxon>Clostridia</taxon>
        <taxon>Eubacteriales</taxon>
        <taxon>Clostridiales Family XVII. Incertae Sedis</taxon>
        <taxon>Sulfobacillus</taxon>
    </lineage>
</organism>
<dbReference type="InterPro" id="IPR016181">
    <property type="entry name" value="Acyl_CoA_acyltransferase"/>
</dbReference>
<dbReference type="Pfam" id="PF00583">
    <property type="entry name" value="Acetyltransf_1"/>
    <property type="match status" value="1"/>
</dbReference>
<sequence length="184" mass="20995">MPCSVWKQRKERESLIGIRQAQLEDALQLGQLHHALFEETSFMLMEPGELPGDAAFWEKSMTPFVNNSGNALWVAHDDVGNLVGLMRVRGHSARRLSHCAQIVVGVKRNYWGQGIGTRLFEAAEQWAKTHGIIRMELTVMVPNRRALVLYHKMGFVVEGLRRQSIRYSDGEFLDEYLMAKILNS</sequence>
<feature type="domain" description="N-acetyltransferase" evidence="1">
    <location>
        <begin position="16"/>
        <end position="183"/>
    </location>
</feature>
<proteinExistence type="predicted"/>
<dbReference type="EMBL" id="PXYT01000003">
    <property type="protein sequence ID" value="PSR31345.1"/>
    <property type="molecule type" value="Genomic_DNA"/>
</dbReference>